<dbReference type="OrthoDB" id="410155at2759"/>
<feature type="region of interest" description="Disordered" evidence="1">
    <location>
        <begin position="271"/>
        <end position="292"/>
    </location>
</feature>
<dbReference type="Proteomes" id="UP000299102">
    <property type="component" value="Unassembled WGS sequence"/>
</dbReference>
<proteinExistence type="predicted"/>
<name>A0A4C1VTD9_EUMVA</name>
<keyword evidence="3" id="KW-1185">Reference proteome</keyword>
<evidence type="ECO:0000313" key="3">
    <source>
        <dbReference type="Proteomes" id="UP000299102"/>
    </source>
</evidence>
<comment type="caution">
    <text evidence="2">The sequence shown here is derived from an EMBL/GenBank/DDBJ whole genome shotgun (WGS) entry which is preliminary data.</text>
</comment>
<keyword evidence="2" id="KW-0695">RNA-directed DNA polymerase</keyword>
<organism evidence="2 3">
    <name type="scientific">Eumeta variegata</name>
    <name type="common">Bagworm moth</name>
    <name type="synonym">Eumeta japonica</name>
    <dbReference type="NCBI Taxonomy" id="151549"/>
    <lineage>
        <taxon>Eukaryota</taxon>
        <taxon>Metazoa</taxon>
        <taxon>Ecdysozoa</taxon>
        <taxon>Arthropoda</taxon>
        <taxon>Hexapoda</taxon>
        <taxon>Insecta</taxon>
        <taxon>Pterygota</taxon>
        <taxon>Neoptera</taxon>
        <taxon>Endopterygota</taxon>
        <taxon>Lepidoptera</taxon>
        <taxon>Glossata</taxon>
        <taxon>Ditrysia</taxon>
        <taxon>Tineoidea</taxon>
        <taxon>Psychidae</taxon>
        <taxon>Oiketicinae</taxon>
        <taxon>Eumeta</taxon>
    </lineage>
</organism>
<dbReference type="EMBL" id="BGZK01000392">
    <property type="protein sequence ID" value="GBP41084.1"/>
    <property type="molecule type" value="Genomic_DNA"/>
</dbReference>
<keyword evidence="2" id="KW-0808">Transferase</keyword>
<dbReference type="AlphaFoldDB" id="A0A4C1VTD9"/>
<protein>
    <submittedName>
        <fullName evidence="2">RNA-directed DNA polymerase from mobile element jockey</fullName>
    </submittedName>
</protein>
<accession>A0A4C1VTD9</accession>
<keyword evidence="2" id="KW-0548">Nucleotidyltransferase</keyword>
<evidence type="ECO:0000313" key="2">
    <source>
        <dbReference type="EMBL" id="GBP41084.1"/>
    </source>
</evidence>
<evidence type="ECO:0000256" key="1">
    <source>
        <dbReference type="SAM" id="MobiDB-lite"/>
    </source>
</evidence>
<sequence>MDTQHLPILITLDTTAHFTPSRPQTHRTNWSAYQRAIVELHIGKSFSSPETEPGCVTPQPENPDYVWRGNHTFSGADFLPMGPPTTPAAHAPAQTSAAWEKTNGQPDENWKSFHQLCRRLMKAPAPVCPLLDKIGMRRYVAKDRTEILAEHLEEQFTTHVTLTLNRQLKASHSHPIIVHHEEVERRIREYLSAPIPPLPGYYYVSPAETVRTILRLPKRKAPEPDGISTIAIKQLPRRAMVAMTRLFNRILRTGHFPGCWKTRNCYSEGRQRSSTCVKSTPDYATVPHTQTV</sequence>
<gene>
    <name evidence="2" type="primary">pol</name>
    <name evidence="2" type="ORF">EVAR_32906_1</name>
</gene>
<dbReference type="GO" id="GO:0003964">
    <property type="term" value="F:RNA-directed DNA polymerase activity"/>
    <property type="evidence" value="ECO:0007669"/>
    <property type="project" value="UniProtKB-KW"/>
</dbReference>
<reference evidence="2 3" key="1">
    <citation type="journal article" date="2019" name="Commun. Biol.">
        <title>The bagworm genome reveals a unique fibroin gene that provides high tensile strength.</title>
        <authorList>
            <person name="Kono N."/>
            <person name="Nakamura H."/>
            <person name="Ohtoshi R."/>
            <person name="Tomita M."/>
            <person name="Numata K."/>
            <person name="Arakawa K."/>
        </authorList>
    </citation>
    <scope>NUCLEOTIDE SEQUENCE [LARGE SCALE GENOMIC DNA]</scope>
</reference>